<dbReference type="Ensembl" id="ENSNNAT00000029953.1">
    <property type="protein sequence ID" value="ENSNNAP00000028578.1"/>
    <property type="gene ID" value="ENSNNAG00000018376.1"/>
</dbReference>
<sequence length="123" mass="14073">CKTSSSLDFPHLINFPILDSTVVCNLGYSREFIVEHLHFDTDDCQIYRTIFSLSQSGSEDCTVYRHPLPSTEYLIALVKALPTDNNMEFCFVLFLCGPLSRLSSMFHSEEESFMSSLKLNKNF</sequence>
<dbReference type="Proteomes" id="UP000694559">
    <property type="component" value="Unplaced"/>
</dbReference>
<evidence type="ECO:0000313" key="2">
    <source>
        <dbReference type="Proteomes" id="UP000694559"/>
    </source>
</evidence>
<reference evidence="1" key="1">
    <citation type="submission" date="2025-08" db="UniProtKB">
        <authorList>
            <consortium name="Ensembl"/>
        </authorList>
    </citation>
    <scope>IDENTIFICATION</scope>
</reference>
<keyword evidence="2" id="KW-1185">Reference proteome</keyword>
<accession>A0A8C6YJZ1</accession>
<proteinExistence type="predicted"/>
<name>A0A8C6YJZ1_NAJNA</name>
<protein>
    <submittedName>
        <fullName evidence="1">Uncharacterized protein</fullName>
    </submittedName>
</protein>
<organism evidence="1 2">
    <name type="scientific">Naja naja</name>
    <name type="common">Indian cobra</name>
    <dbReference type="NCBI Taxonomy" id="35670"/>
    <lineage>
        <taxon>Eukaryota</taxon>
        <taxon>Metazoa</taxon>
        <taxon>Chordata</taxon>
        <taxon>Craniata</taxon>
        <taxon>Vertebrata</taxon>
        <taxon>Euteleostomi</taxon>
        <taxon>Lepidosauria</taxon>
        <taxon>Squamata</taxon>
        <taxon>Bifurcata</taxon>
        <taxon>Unidentata</taxon>
        <taxon>Episquamata</taxon>
        <taxon>Toxicofera</taxon>
        <taxon>Serpentes</taxon>
        <taxon>Colubroidea</taxon>
        <taxon>Elapidae</taxon>
        <taxon>Elapinae</taxon>
        <taxon>Naja</taxon>
    </lineage>
</organism>
<reference evidence="1" key="2">
    <citation type="submission" date="2025-09" db="UniProtKB">
        <authorList>
            <consortium name="Ensembl"/>
        </authorList>
    </citation>
    <scope>IDENTIFICATION</scope>
</reference>
<evidence type="ECO:0000313" key="1">
    <source>
        <dbReference type="Ensembl" id="ENSNNAP00000028578.1"/>
    </source>
</evidence>
<dbReference type="AlphaFoldDB" id="A0A8C6YJZ1"/>